<organism evidence="7 8">
    <name type="scientific">Symbiochloris irregularis</name>
    <dbReference type="NCBI Taxonomy" id="706552"/>
    <lineage>
        <taxon>Eukaryota</taxon>
        <taxon>Viridiplantae</taxon>
        <taxon>Chlorophyta</taxon>
        <taxon>core chlorophytes</taxon>
        <taxon>Trebouxiophyceae</taxon>
        <taxon>Trebouxiales</taxon>
        <taxon>Trebouxiaceae</taxon>
        <taxon>Symbiochloris</taxon>
    </lineage>
</organism>
<evidence type="ECO:0000256" key="1">
    <source>
        <dbReference type="ARBA" id="ARBA00004141"/>
    </source>
</evidence>
<feature type="transmembrane region" description="Helical" evidence="5">
    <location>
        <begin position="88"/>
        <end position="109"/>
    </location>
</feature>
<feature type="domain" description="VTT" evidence="6">
    <location>
        <begin position="68"/>
        <end position="187"/>
    </location>
</feature>
<evidence type="ECO:0000256" key="4">
    <source>
        <dbReference type="ARBA" id="ARBA00023136"/>
    </source>
</evidence>
<comment type="caution">
    <text evidence="7">The sequence shown here is derived from an EMBL/GenBank/DDBJ whole genome shotgun (WGS) entry which is preliminary data.</text>
</comment>
<dbReference type="InterPro" id="IPR045014">
    <property type="entry name" value="TM41A/B"/>
</dbReference>
<dbReference type="EMBL" id="JALJOQ010000101">
    <property type="protein sequence ID" value="KAK9798178.1"/>
    <property type="molecule type" value="Genomic_DNA"/>
</dbReference>
<evidence type="ECO:0000313" key="8">
    <source>
        <dbReference type="Proteomes" id="UP001465755"/>
    </source>
</evidence>
<dbReference type="AlphaFoldDB" id="A0AAW1NUU6"/>
<evidence type="ECO:0000256" key="2">
    <source>
        <dbReference type="ARBA" id="ARBA00022692"/>
    </source>
</evidence>
<protein>
    <recommendedName>
        <fullName evidence="6">VTT domain-containing protein</fullName>
    </recommendedName>
</protein>
<feature type="transmembrane region" description="Helical" evidence="5">
    <location>
        <begin position="204"/>
        <end position="224"/>
    </location>
</feature>
<evidence type="ECO:0000259" key="6">
    <source>
        <dbReference type="Pfam" id="PF09335"/>
    </source>
</evidence>
<proteinExistence type="predicted"/>
<keyword evidence="3 5" id="KW-1133">Transmembrane helix</keyword>
<dbReference type="Pfam" id="PF09335">
    <property type="entry name" value="VTT_dom"/>
    <property type="match status" value="1"/>
</dbReference>
<evidence type="ECO:0000256" key="3">
    <source>
        <dbReference type="ARBA" id="ARBA00022989"/>
    </source>
</evidence>
<keyword evidence="2 5" id="KW-0812">Transmembrane</keyword>
<dbReference type="PANTHER" id="PTHR43220">
    <property type="match status" value="1"/>
</dbReference>
<accession>A0AAW1NUU6</accession>
<feature type="transmembrane region" description="Helical" evidence="5">
    <location>
        <begin position="56"/>
        <end position="76"/>
    </location>
</feature>
<keyword evidence="4 5" id="KW-0472">Membrane</keyword>
<dbReference type="Proteomes" id="UP001465755">
    <property type="component" value="Unassembled WGS sequence"/>
</dbReference>
<reference evidence="7 8" key="1">
    <citation type="journal article" date="2024" name="Nat. Commun.">
        <title>Phylogenomics reveals the evolutionary origins of lichenization in chlorophyte algae.</title>
        <authorList>
            <person name="Puginier C."/>
            <person name="Libourel C."/>
            <person name="Otte J."/>
            <person name="Skaloud P."/>
            <person name="Haon M."/>
            <person name="Grisel S."/>
            <person name="Petersen M."/>
            <person name="Berrin J.G."/>
            <person name="Delaux P.M."/>
            <person name="Dal Grande F."/>
            <person name="Keller J."/>
        </authorList>
    </citation>
    <scope>NUCLEOTIDE SEQUENCE [LARGE SCALE GENOMIC DNA]</scope>
    <source>
        <strain evidence="7 8">SAG 2036</strain>
    </source>
</reference>
<sequence>MGFSLAVLVWRLPHLSDKDVAILRQFPPKALEQLVAQRDVLLEYARAFPASVAVRLCFLYIFLQTFAIPGTIWLSILSGALYGALRGFVLVSVVSTIGALSCFLMSFLIGRPLVRAIWPERLSHYGKEVQARKSDLLNYIIFLRVTPIFPNVFINVASPIVDVPVLQFTAGTLLGCMPNNFVFCNAGGRLGELQSFADLYDVKLLLLGCVVGVAAMVPVVWTHVHKKQSLKLQSAQHAESVPERKTQ</sequence>
<feature type="transmembrane region" description="Helical" evidence="5">
    <location>
        <begin position="136"/>
        <end position="154"/>
    </location>
</feature>
<dbReference type="PANTHER" id="PTHR43220:SF7">
    <property type="entry name" value="SNARE ASSOCIATED GOLGI PROTEIN FAMILY"/>
    <property type="match status" value="1"/>
</dbReference>
<keyword evidence="8" id="KW-1185">Reference proteome</keyword>
<gene>
    <name evidence="7" type="ORF">WJX73_009252</name>
</gene>
<dbReference type="InterPro" id="IPR032816">
    <property type="entry name" value="VTT_dom"/>
</dbReference>
<name>A0AAW1NUU6_9CHLO</name>
<evidence type="ECO:0000313" key="7">
    <source>
        <dbReference type="EMBL" id="KAK9798178.1"/>
    </source>
</evidence>
<dbReference type="GO" id="GO:0016020">
    <property type="term" value="C:membrane"/>
    <property type="evidence" value="ECO:0007669"/>
    <property type="project" value="UniProtKB-SubCell"/>
</dbReference>
<comment type="subcellular location">
    <subcellularLocation>
        <location evidence="1">Membrane</location>
        <topology evidence="1">Multi-pass membrane protein</topology>
    </subcellularLocation>
</comment>
<dbReference type="GO" id="GO:0000045">
    <property type="term" value="P:autophagosome assembly"/>
    <property type="evidence" value="ECO:0007669"/>
    <property type="project" value="TreeGrafter"/>
</dbReference>
<evidence type="ECO:0000256" key="5">
    <source>
        <dbReference type="SAM" id="Phobius"/>
    </source>
</evidence>